<feature type="transmembrane region" description="Helical" evidence="6">
    <location>
        <begin position="68"/>
        <end position="86"/>
    </location>
</feature>
<keyword evidence="3 6" id="KW-0812">Transmembrane</keyword>
<protein>
    <submittedName>
        <fullName evidence="7">Cysteine/O-acetylserine exporter</fullName>
    </submittedName>
</protein>
<evidence type="ECO:0000313" key="8">
    <source>
        <dbReference type="Proteomes" id="UP000225972"/>
    </source>
</evidence>
<dbReference type="InterPro" id="IPR001123">
    <property type="entry name" value="LeuE-type"/>
</dbReference>
<dbReference type="GO" id="GO:0005886">
    <property type="term" value="C:plasma membrane"/>
    <property type="evidence" value="ECO:0007669"/>
    <property type="project" value="UniProtKB-SubCell"/>
</dbReference>
<gene>
    <name evidence="7" type="ORF">TRP8649_03807</name>
</gene>
<dbReference type="PANTHER" id="PTHR30086:SF20">
    <property type="entry name" value="ARGININE EXPORTER PROTEIN ARGO-RELATED"/>
    <property type="match status" value="1"/>
</dbReference>
<dbReference type="Pfam" id="PF01810">
    <property type="entry name" value="LysE"/>
    <property type="match status" value="1"/>
</dbReference>
<reference evidence="8" key="1">
    <citation type="submission" date="2017-05" db="EMBL/GenBank/DDBJ databases">
        <authorList>
            <person name="Rodrigo-Torres L."/>
            <person name="Arahal R. D."/>
            <person name="Lucena T."/>
        </authorList>
    </citation>
    <scope>NUCLEOTIDE SEQUENCE [LARGE SCALE GENOMIC DNA]</scope>
    <source>
        <strain evidence="8">CECT 8649</strain>
    </source>
</reference>
<evidence type="ECO:0000256" key="3">
    <source>
        <dbReference type="ARBA" id="ARBA00022692"/>
    </source>
</evidence>
<keyword evidence="5 6" id="KW-0472">Membrane</keyword>
<evidence type="ECO:0000313" key="7">
    <source>
        <dbReference type="EMBL" id="SMX29669.1"/>
    </source>
</evidence>
<dbReference type="RefSeq" id="WP_166652823.1">
    <property type="nucleotide sequence ID" value="NZ_FXXP01000003.1"/>
</dbReference>
<name>A0A238JG85_9RHOB</name>
<dbReference type="EMBL" id="FXXP01000003">
    <property type="protein sequence ID" value="SMX29669.1"/>
    <property type="molecule type" value="Genomic_DNA"/>
</dbReference>
<feature type="transmembrane region" description="Helical" evidence="6">
    <location>
        <begin position="138"/>
        <end position="163"/>
    </location>
</feature>
<evidence type="ECO:0000256" key="2">
    <source>
        <dbReference type="ARBA" id="ARBA00022475"/>
    </source>
</evidence>
<dbReference type="Proteomes" id="UP000225972">
    <property type="component" value="Unassembled WGS sequence"/>
</dbReference>
<dbReference type="AlphaFoldDB" id="A0A238JG85"/>
<comment type="subcellular location">
    <subcellularLocation>
        <location evidence="1">Cell membrane</location>
        <topology evidence="1">Multi-pass membrane protein</topology>
    </subcellularLocation>
</comment>
<sequence>MPSLLPIALFAFTMSFVPGPVNVITLASGLQNGVAKTVAFVSGATIGFAGLLLILGLGLAALPEGASVFTDGMTLAGAALILYIALPLFRADALQQGADQPVPGFLQGALLQWLNPKAWGAILAALSLFNLRPGTADLYVVIALWSLLCFIGVGVWAVFGAQLARVIQTPAQMRLLCRAMGSVLITLVGLFLWQWARS</sequence>
<dbReference type="PANTHER" id="PTHR30086">
    <property type="entry name" value="ARGININE EXPORTER PROTEIN ARGO"/>
    <property type="match status" value="1"/>
</dbReference>
<evidence type="ECO:0000256" key="5">
    <source>
        <dbReference type="ARBA" id="ARBA00023136"/>
    </source>
</evidence>
<dbReference type="GO" id="GO:0015171">
    <property type="term" value="F:amino acid transmembrane transporter activity"/>
    <property type="evidence" value="ECO:0007669"/>
    <property type="project" value="TreeGrafter"/>
</dbReference>
<feature type="transmembrane region" description="Helical" evidence="6">
    <location>
        <begin position="175"/>
        <end position="196"/>
    </location>
</feature>
<proteinExistence type="predicted"/>
<dbReference type="GO" id="GO:0033228">
    <property type="term" value="P:cysteine export across plasma membrane"/>
    <property type="evidence" value="ECO:0007669"/>
    <property type="project" value="TreeGrafter"/>
</dbReference>
<keyword evidence="2" id="KW-1003">Cell membrane</keyword>
<evidence type="ECO:0000256" key="6">
    <source>
        <dbReference type="SAM" id="Phobius"/>
    </source>
</evidence>
<feature type="transmembrane region" description="Helical" evidence="6">
    <location>
        <begin position="39"/>
        <end position="61"/>
    </location>
</feature>
<evidence type="ECO:0000256" key="1">
    <source>
        <dbReference type="ARBA" id="ARBA00004651"/>
    </source>
</evidence>
<organism evidence="7 8">
    <name type="scientific">Pelagimonas phthalicica</name>
    <dbReference type="NCBI Taxonomy" id="1037362"/>
    <lineage>
        <taxon>Bacteria</taxon>
        <taxon>Pseudomonadati</taxon>
        <taxon>Pseudomonadota</taxon>
        <taxon>Alphaproteobacteria</taxon>
        <taxon>Rhodobacterales</taxon>
        <taxon>Roseobacteraceae</taxon>
        <taxon>Pelagimonas</taxon>
    </lineage>
</organism>
<evidence type="ECO:0000256" key="4">
    <source>
        <dbReference type="ARBA" id="ARBA00022989"/>
    </source>
</evidence>
<keyword evidence="4 6" id="KW-1133">Transmembrane helix</keyword>
<keyword evidence="8" id="KW-1185">Reference proteome</keyword>
<accession>A0A238JG85</accession>